<evidence type="ECO:0008006" key="4">
    <source>
        <dbReference type="Google" id="ProtNLM"/>
    </source>
</evidence>
<name>A0ABV9ZE77_9PSEU</name>
<proteinExistence type="predicted"/>
<evidence type="ECO:0000256" key="1">
    <source>
        <dbReference type="SAM" id="MobiDB-lite"/>
    </source>
</evidence>
<dbReference type="Proteomes" id="UP001596175">
    <property type="component" value="Unassembled WGS sequence"/>
</dbReference>
<comment type="caution">
    <text evidence="2">The sequence shown here is derived from an EMBL/GenBank/DDBJ whole genome shotgun (WGS) entry which is preliminary data.</text>
</comment>
<protein>
    <recommendedName>
        <fullName evidence="4">PknH-like protein</fullName>
    </recommendedName>
</protein>
<reference evidence="3" key="1">
    <citation type="journal article" date="2019" name="Int. J. Syst. Evol. Microbiol.">
        <title>The Global Catalogue of Microorganisms (GCM) 10K type strain sequencing project: providing services to taxonomists for standard genome sequencing and annotation.</title>
        <authorList>
            <consortium name="The Broad Institute Genomics Platform"/>
            <consortium name="The Broad Institute Genome Sequencing Center for Infectious Disease"/>
            <person name="Wu L."/>
            <person name="Ma J."/>
        </authorList>
    </citation>
    <scope>NUCLEOTIDE SEQUENCE [LARGE SCALE GENOMIC DNA]</scope>
    <source>
        <strain evidence="3">XZYJ18</strain>
    </source>
</reference>
<feature type="region of interest" description="Disordered" evidence="1">
    <location>
        <begin position="256"/>
        <end position="339"/>
    </location>
</feature>
<feature type="compositionally biased region" description="Basic and acidic residues" evidence="1">
    <location>
        <begin position="279"/>
        <end position="325"/>
    </location>
</feature>
<evidence type="ECO:0000313" key="3">
    <source>
        <dbReference type="Proteomes" id="UP001596175"/>
    </source>
</evidence>
<organism evidence="2 3">
    <name type="scientific">Actinomycetospora rhizophila</name>
    <dbReference type="NCBI Taxonomy" id="1416876"/>
    <lineage>
        <taxon>Bacteria</taxon>
        <taxon>Bacillati</taxon>
        <taxon>Actinomycetota</taxon>
        <taxon>Actinomycetes</taxon>
        <taxon>Pseudonocardiales</taxon>
        <taxon>Pseudonocardiaceae</taxon>
        <taxon>Actinomycetospora</taxon>
    </lineage>
</organism>
<evidence type="ECO:0000313" key="2">
    <source>
        <dbReference type="EMBL" id="MFC5138669.1"/>
    </source>
</evidence>
<sequence length="339" mass="35290">MGQHRAKLGRRGMAALAAAGALIVGGGAAAMIGTSSADPLLPVPAPVVGTTYVLPDLAPFSRVTPTGSATPGTSEVSDAFTPPAPTGGGEASLRLQTPGETDKAAIAKAEDSPLAEWIPVAAYSAYQNEAGNPIQFPSYQLQVDYDPADPAVGFSTLTYEPIYNPATDSTTANEWHRYQAGAGQWCSTRAIPGVIAETERSCNATRTLAQFVAAQPDIRVTALVINQGTSNPGLDAGVDLVTTPSTIYDFELTEPVVIPDPDPCEEPTTPAHPGGGEWGNEHENEGHENNGGHENEGHENNGGHEDEGHEKPADEGHEQPDHGGEEQPDNGGHEPPQCS</sequence>
<accession>A0ABV9ZE77</accession>
<dbReference type="EMBL" id="JBHSKG010000004">
    <property type="protein sequence ID" value="MFC5138669.1"/>
    <property type="molecule type" value="Genomic_DNA"/>
</dbReference>
<dbReference type="RefSeq" id="WP_378020867.1">
    <property type="nucleotide sequence ID" value="NZ_JBHSKG010000004.1"/>
</dbReference>
<feature type="compositionally biased region" description="Polar residues" evidence="1">
    <location>
        <begin position="64"/>
        <end position="76"/>
    </location>
</feature>
<feature type="region of interest" description="Disordered" evidence="1">
    <location>
        <begin position="64"/>
        <end position="95"/>
    </location>
</feature>
<keyword evidence="3" id="KW-1185">Reference proteome</keyword>
<gene>
    <name evidence="2" type="ORF">ACFPK1_10540</name>
</gene>